<proteinExistence type="predicted"/>
<evidence type="ECO:0000313" key="1">
    <source>
        <dbReference type="EMBL" id="MCQ8240612.1"/>
    </source>
</evidence>
<dbReference type="RefSeq" id="WP_422919359.1">
    <property type="nucleotide sequence ID" value="NZ_JAMZEJ010000004.1"/>
</dbReference>
<dbReference type="InterPro" id="IPR025148">
    <property type="entry name" value="AtzG-like"/>
</dbReference>
<protein>
    <submittedName>
        <fullName evidence="1">DUF4089 domain-containing protein</fullName>
    </submittedName>
</protein>
<sequence length="64" mass="6745">MEDIEAERHAVAAAAFLGFPLPPGRVAGVAANLQLLAVHAARFMDQPSPPWLEPAPVFDPGSPE</sequence>
<comment type="caution">
    <text evidence="1">The sequence shown here is derived from an EMBL/GenBank/DDBJ whole genome shotgun (WGS) entry which is preliminary data.</text>
</comment>
<evidence type="ECO:0000313" key="2">
    <source>
        <dbReference type="Proteomes" id="UP001524547"/>
    </source>
</evidence>
<reference evidence="1 2" key="1">
    <citation type="submission" date="2022-06" db="EMBL/GenBank/DDBJ databases">
        <title>Rhizosaccharibacter gen. nov. sp. nov. KSS12, endophytic bacteria isolated from sugarcane.</title>
        <authorList>
            <person name="Pitiwittayakul N."/>
        </authorList>
    </citation>
    <scope>NUCLEOTIDE SEQUENCE [LARGE SCALE GENOMIC DNA]</scope>
    <source>
        <strain evidence="1 2">KSS12</strain>
    </source>
</reference>
<dbReference type="EMBL" id="JAMZEJ010000004">
    <property type="protein sequence ID" value="MCQ8240612.1"/>
    <property type="molecule type" value="Genomic_DNA"/>
</dbReference>
<accession>A0ABT1VXF8</accession>
<gene>
    <name evidence="1" type="ORF">NFI88_07115</name>
</gene>
<name>A0ABT1VXF8_9PROT</name>
<dbReference type="Pfam" id="PF13318">
    <property type="entry name" value="AtzG-like"/>
    <property type="match status" value="1"/>
</dbReference>
<organism evidence="1 2">
    <name type="scientific">Rhizosaccharibacter radicis</name>
    <dbReference type="NCBI Taxonomy" id="2782605"/>
    <lineage>
        <taxon>Bacteria</taxon>
        <taxon>Pseudomonadati</taxon>
        <taxon>Pseudomonadota</taxon>
        <taxon>Alphaproteobacteria</taxon>
        <taxon>Acetobacterales</taxon>
        <taxon>Acetobacteraceae</taxon>
        <taxon>Rhizosaccharibacter</taxon>
    </lineage>
</organism>
<keyword evidence="2" id="KW-1185">Reference proteome</keyword>
<dbReference type="Proteomes" id="UP001524547">
    <property type="component" value="Unassembled WGS sequence"/>
</dbReference>